<keyword evidence="1" id="KW-0732">Signal</keyword>
<name>A0A1I3F855_9RHOB</name>
<dbReference type="Pfam" id="PF04199">
    <property type="entry name" value="Cyclase"/>
    <property type="match status" value="1"/>
</dbReference>
<feature type="chain" id="PRO_5011612554" evidence="1">
    <location>
        <begin position="26"/>
        <end position="319"/>
    </location>
</feature>
<reference evidence="2 3" key="1">
    <citation type="submission" date="2016-10" db="EMBL/GenBank/DDBJ databases">
        <authorList>
            <person name="de Groot N.N."/>
        </authorList>
    </citation>
    <scope>NUCLEOTIDE SEQUENCE [LARGE SCALE GENOMIC DNA]</scope>
    <source>
        <strain evidence="2 3">CGMCC 1.11030</strain>
    </source>
</reference>
<keyword evidence="3" id="KW-1185">Reference proteome</keyword>
<dbReference type="PANTHER" id="PTHR34861:SF10">
    <property type="entry name" value="CYCLASE"/>
    <property type="match status" value="1"/>
</dbReference>
<dbReference type="STRING" id="1114924.SAMN05216258_104117"/>
<evidence type="ECO:0000256" key="1">
    <source>
        <dbReference type="SAM" id="SignalP"/>
    </source>
</evidence>
<dbReference type="InterPro" id="IPR007325">
    <property type="entry name" value="KFase/CYL"/>
</dbReference>
<dbReference type="GO" id="GO:0019441">
    <property type="term" value="P:L-tryptophan catabolic process to kynurenine"/>
    <property type="evidence" value="ECO:0007669"/>
    <property type="project" value="InterPro"/>
</dbReference>
<organism evidence="2 3">
    <name type="scientific">Albimonas pacifica</name>
    <dbReference type="NCBI Taxonomy" id="1114924"/>
    <lineage>
        <taxon>Bacteria</taxon>
        <taxon>Pseudomonadati</taxon>
        <taxon>Pseudomonadota</taxon>
        <taxon>Alphaproteobacteria</taxon>
        <taxon>Rhodobacterales</taxon>
        <taxon>Paracoccaceae</taxon>
        <taxon>Albimonas</taxon>
    </lineage>
</organism>
<dbReference type="GO" id="GO:0004061">
    <property type="term" value="F:arylformamidase activity"/>
    <property type="evidence" value="ECO:0007669"/>
    <property type="project" value="InterPro"/>
</dbReference>
<feature type="signal peptide" evidence="1">
    <location>
        <begin position="1"/>
        <end position="25"/>
    </location>
</feature>
<proteinExistence type="predicted"/>
<gene>
    <name evidence="2" type="ORF">SAMN05216258_104117</name>
</gene>
<dbReference type="RefSeq" id="WP_092859826.1">
    <property type="nucleotide sequence ID" value="NZ_FOQH01000004.1"/>
</dbReference>
<dbReference type="OrthoDB" id="7067800at2"/>
<dbReference type="AlphaFoldDB" id="A0A1I3F855"/>
<evidence type="ECO:0000313" key="2">
    <source>
        <dbReference type="EMBL" id="SFI07340.1"/>
    </source>
</evidence>
<dbReference type="PANTHER" id="PTHR34861">
    <property type="match status" value="1"/>
</dbReference>
<accession>A0A1I3F855</accession>
<evidence type="ECO:0000313" key="3">
    <source>
        <dbReference type="Proteomes" id="UP000199377"/>
    </source>
</evidence>
<protein>
    <submittedName>
        <fullName evidence="2">Putative cyclase</fullName>
    </submittedName>
</protein>
<dbReference type="Gene3D" id="3.50.30.50">
    <property type="entry name" value="Putative cyclase"/>
    <property type="match status" value="1"/>
</dbReference>
<sequence length="319" mass="33901">MSLTTHARGALFALASLAVAGGALAGECVHSDQWGKDDTIGSANLVSPERTLEALKLVKQGKSVPLGIVIGPETPAFAPRSLSLQVVQPNQQGGQKLSAFGYPGNYNDDVLQTWVGIGSQIDGLGHLGEHGYYYNCLDEKEISAITGLTKLGVHDIPPLVGRGVVIDMTKHFGKPHLDAGESFGEEEVKAAAEAQGVEIREGDIVLFYTGWTSAMLESDPKAWVSGEPGLSVSGSRYLAGLNVMAVGADTWGVEPVPPKEGEGAFYGHVVLLQENGIYILETMETKPLVDEGVNEFMFVLGQARIRGTVQMIINPVALY</sequence>
<dbReference type="SUPFAM" id="SSF102198">
    <property type="entry name" value="Putative cyclase"/>
    <property type="match status" value="1"/>
</dbReference>
<dbReference type="Proteomes" id="UP000199377">
    <property type="component" value="Unassembled WGS sequence"/>
</dbReference>
<dbReference type="InterPro" id="IPR037175">
    <property type="entry name" value="KFase_sf"/>
</dbReference>
<dbReference type="EMBL" id="FOQH01000004">
    <property type="protein sequence ID" value="SFI07340.1"/>
    <property type="molecule type" value="Genomic_DNA"/>
</dbReference>